<organism evidence="3 4">
    <name type="scientific">Petrotoga miotherma DSM 10691</name>
    <dbReference type="NCBI Taxonomy" id="1434326"/>
    <lineage>
        <taxon>Bacteria</taxon>
        <taxon>Thermotogati</taxon>
        <taxon>Thermotogota</taxon>
        <taxon>Thermotogae</taxon>
        <taxon>Petrotogales</taxon>
        <taxon>Petrotogaceae</taxon>
        <taxon>Petrotoga</taxon>
    </lineage>
</organism>
<dbReference type="Proteomes" id="UP000236199">
    <property type="component" value="Unassembled WGS sequence"/>
</dbReference>
<dbReference type="RefSeq" id="WP_103078420.1">
    <property type="nucleotide sequence ID" value="NZ_AZRM01000014.1"/>
</dbReference>
<protein>
    <recommendedName>
        <fullName evidence="5">D-alanyl-D-alanine carboxypeptidase</fullName>
    </recommendedName>
</protein>
<dbReference type="AlphaFoldDB" id="A0A2K1PEV8"/>
<dbReference type="InterPro" id="IPR012338">
    <property type="entry name" value="Beta-lactam/transpept-like"/>
</dbReference>
<dbReference type="SUPFAM" id="SSF56601">
    <property type="entry name" value="beta-lactamase/transpeptidase-like"/>
    <property type="match status" value="1"/>
</dbReference>
<evidence type="ECO:0000313" key="3">
    <source>
        <dbReference type="EMBL" id="PNS01326.1"/>
    </source>
</evidence>
<dbReference type="GO" id="GO:0004185">
    <property type="term" value="F:serine-type carboxypeptidase activity"/>
    <property type="evidence" value="ECO:0007669"/>
    <property type="project" value="InterPro"/>
</dbReference>
<name>A0A2K1PEV8_9BACT</name>
<reference evidence="3 4" key="1">
    <citation type="submission" date="2013-12" db="EMBL/GenBank/DDBJ databases">
        <title>Comparative genomics of Petrotoga isolates.</title>
        <authorList>
            <person name="Nesbo C.L."/>
            <person name="Charchuk R."/>
            <person name="Chow K."/>
        </authorList>
    </citation>
    <scope>NUCLEOTIDE SEQUENCE [LARGE SCALE GENOMIC DNA]</scope>
    <source>
        <strain evidence="3 4">DSM 10691</strain>
    </source>
</reference>
<evidence type="ECO:0000256" key="1">
    <source>
        <dbReference type="ARBA" id="ARBA00006096"/>
    </source>
</evidence>
<evidence type="ECO:0000256" key="2">
    <source>
        <dbReference type="ARBA" id="ARBA00022801"/>
    </source>
</evidence>
<accession>A0A2K1PEV8</accession>
<dbReference type="PRINTS" id="PR00922">
    <property type="entry name" value="DADACBPTASE3"/>
</dbReference>
<dbReference type="GO" id="GO:0000270">
    <property type="term" value="P:peptidoglycan metabolic process"/>
    <property type="evidence" value="ECO:0007669"/>
    <property type="project" value="TreeGrafter"/>
</dbReference>
<sequence length="455" mass="52454">MNSIKFKNNLRSSKFFNVLSLTIFIIVFFNFSTISIAAPISSRVPIARDDEDSKKIQIIEPSKIAEPESKPAPTIAPSETPPIPPQIQNELISKLETFHGFVGFELRDLATNEVLIAYNSEKLFIPASNTKLLTALVALESLGDDYKFQTKIYYTGEISNNFRGNLYIKGFGDPVLTSLQYKEILKRATVDRGIKKIYGDIIFDYTFMTEEGFGRGWMWDDPQPQIAAINIWQTSYESFKYKTNYEIRDYINFLTTLYLQEIGVEFWGEIRYEEVPANVTLLYSNYSPPLTDIIQQMLETSDNQIAEQIFRDLGAIYGNGEIEDSENHFKKVIKETLGYDPTDYIIKDGCGLSMYNLISPNMLSDSLFYLYSKYQSKFFDYLASPYEDSTLEKRFNFEIYAKTGTLYYDSAISGIFKSKSGKYYLFSLIENNFPLDVQNVKEFENSIINYLYENL</sequence>
<dbReference type="EMBL" id="AZRM01000014">
    <property type="protein sequence ID" value="PNS01326.1"/>
    <property type="molecule type" value="Genomic_DNA"/>
</dbReference>
<comment type="caution">
    <text evidence="3">The sequence shown here is derived from an EMBL/GenBank/DDBJ whole genome shotgun (WGS) entry which is preliminary data.</text>
</comment>
<gene>
    <name evidence="3" type="ORF">X928_03070</name>
</gene>
<dbReference type="PANTHER" id="PTHR30023:SF0">
    <property type="entry name" value="PENICILLIN-SENSITIVE CARBOXYPEPTIDASE A"/>
    <property type="match status" value="1"/>
</dbReference>
<dbReference type="GO" id="GO:0006508">
    <property type="term" value="P:proteolysis"/>
    <property type="evidence" value="ECO:0007669"/>
    <property type="project" value="InterPro"/>
</dbReference>
<dbReference type="Gene3D" id="3.40.710.10">
    <property type="entry name" value="DD-peptidase/beta-lactamase superfamily"/>
    <property type="match status" value="2"/>
</dbReference>
<proteinExistence type="inferred from homology"/>
<dbReference type="PANTHER" id="PTHR30023">
    <property type="entry name" value="D-ALANYL-D-ALANINE CARBOXYPEPTIDASE"/>
    <property type="match status" value="1"/>
</dbReference>
<dbReference type="OrthoDB" id="9802627at2"/>
<comment type="similarity">
    <text evidence="1">Belongs to the peptidase S13 family.</text>
</comment>
<dbReference type="InterPro" id="IPR000667">
    <property type="entry name" value="Peptidase_S13"/>
</dbReference>
<evidence type="ECO:0000313" key="4">
    <source>
        <dbReference type="Proteomes" id="UP000236199"/>
    </source>
</evidence>
<dbReference type="Pfam" id="PF02113">
    <property type="entry name" value="Peptidase_S13"/>
    <property type="match status" value="2"/>
</dbReference>
<evidence type="ECO:0008006" key="5">
    <source>
        <dbReference type="Google" id="ProtNLM"/>
    </source>
</evidence>
<keyword evidence="2" id="KW-0378">Hydrolase</keyword>
<keyword evidence="4" id="KW-1185">Reference proteome</keyword>